<accession>A0A1H3F681</accession>
<dbReference type="GO" id="GO:0000976">
    <property type="term" value="F:transcription cis-regulatory region binding"/>
    <property type="evidence" value="ECO:0007669"/>
    <property type="project" value="TreeGrafter"/>
</dbReference>
<dbReference type="OrthoDB" id="6506763at2"/>
<organism evidence="3 4">
    <name type="scientific">Ruegeria halocynthiae</name>
    <dbReference type="NCBI Taxonomy" id="985054"/>
    <lineage>
        <taxon>Bacteria</taxon>
        <taxon>Pseudomonadati</taxon>
        <taxon>Pseudomonadota</taxon>
        <taxon>Alphaproteobacteria</taxon>
        <taxon>Rhodobacterales</taxon>
        <taxon>Roseobacteraceae</taxon>
        <taxon>Ruegeria</taxon>
    </lineage>
</organism>
<sequence length="337" mass="38557">MRFQLGFMNSDIQPKIVFPSFFRAQFRSQFGKLLKDDLPELADLQSELVLDELLYAFDVADRKIGEHWPLLATNLWHYGTHQLLTAYLETSVDIATAFRDVLSKETAYLPVFAATFEPVAEGLVLKVRPAIEITNRHWDIFITLLILGETAFYKRHLPEEAKLIRYKTSLPKQGFSDTLLKIAGTKIEFGCHPEEAYTLYPYSLVGQSVGYRNDQLNKVLLEEIHRTARLPAATDQTLLRLRKLVSDSFPKIHSVDQAAAILGLSRSSMLRRLSEQGQSYRKVVQEARIEFVLVRLSNMDYGEHMEEELGFTSMRALSAFCRKNTGYTLKKLAKKSD</sequence>
<name>A0A1H3F681_9RHOB</name>
<feature type="domain" description="HTH araC/xylS-type" evidence="2">
    <location>
        <begin position="239"/>
        <end position="335"/>
    </location>
</feature>
<dbReference type="PANTHER" id="PTHR47894:SF1">
    <property type="entry name" value="HTH-TYPE TRANSCRIPTIONAL REGULATOR VQSM"/>
    <property type="match status" value="1"/>
</dbReference>
<dbReference type="PROSITE" id="PS01124">
    <property type="entry name" value="HTH_ARAC_FAMILY_2"/>
    <property type="match status" value="1"/>
</dbReference>
<dbReference type="EMBL" id="FNNP01000013">
    <property type="protein sequence ID" value="SDX86523.1"/>
    <property type="molecule type" value="Genomic_DNA"/>
</dbReference>
<evidence type="ECO:0000259" key="2">
    <source>
        <dbReference type="PROSITE" id="PS01124"/>
    </source>
</evidence>
<dbReference type="STRING" id="985054.SAMN05444358_11372"/>
<keyword evidence="4" id="KW-1185">Reference proteome</keyword>
<dbReference type="PANTHER" id="PTHR47894">
    <property type="entry name" value="HTH-TYPE TRANSCRIPTIONAL REGULATOR GADX"/>
    <property type="match status" value="1"/>
</dbReference>
<dbReference type="GO" id="GO:0003700">
    <property type="term" value="F:DNA-binding transcription factor activity"/>
    <property type="evidence" value="ECO:0007669"/>
    <property type="project" value="InterPro"/>
</dbReference>
<gene>
    <name evidence="3" type="ORF">SAMN05444358_11372</name>
</gene>
<protein>
    <submittedName>
        <fullName evidence="3">AraC-type DNA-binding protein</fullName>
    </submittedName>
</protein>
<dbReference type="AlphaFoldDB" id="A0A1H3F681"/>
<proteinExistence type="predicted"/>
<dbReference type="InterPro" id="IPR018060">
    <property type="entry name" value="HTH_AraC"/>
</dbReference>
<evidence type="ECO:0000313" key="3">
    <source>
        <dbReference type="EMBL" id="SDX86523.1"/>
    </source>
</evidence>
<evidence type="ECO:0000313" key="4">
    <source>
        <dbReference type="Proteomes" id="UP000183400"/>
    </source>
</evidence>
<dbReference type="SMART" id="SM00342">
    <property type="entry name" value="HTH_ARAC"/>
    <property type="match status" value="1"/>
</dbReference>
<dbReference type="GO" id="GO:0005829">
    <property type="term" value="C:cytosol"/>
    <property type="evidence" value="ECO:0007669"/>
    <property type="project" value="TreeGrafter"/>
</dbReference>
<dbReference type="Proteomes" id="UP000183400">
    <property type="component" value="Unassembled WGS sequence"/>
</dbReference>
<dbReference type="Gene3D" id="1.10.10.60">
    <property type="entry name" value="Homeodomain-like"/>
    <property type="match status" value="1"/>
</dbReference>
<reference evidence="4" key="1">
    <citation type="submission" date="2016-10" db="EMBL/GenBank/DDBJ databases">
        <authorList>
            <person name="Varghese N."/>
            <person name="Submissions S."/>
        </authorList>
    </citation>
    <scope>NUCLEOTIDE SEQUENCE [LARGE SCALE GENOMIC DNA]</scope>
    <source>
        <strain evidence="4">DSM 27839</strain>
    </source>
</reference>
<keyword evidence="1 3" id="KW-0238">DNA-binding</keyword>
<evidence type="ECO:0000256" key="1">
    <source>
        <dbReference type="ARBA" id="ARBA00023125"/>
    </source>
</evidence>